<reference evidence="2 3" key="1">
    <citation type="journal article" date="2024" name="Commun. Biol.">
        <title>Comparative genomic analysis of thermophilic fungi reveals convergent evolutionary adaptations and gene losses.</title>
        <authorList>
            <person name="Steindorff A.S."/>
            <person name="Aguilar-Pontes M.V."/>
            <person name="Robinson A.J."/>
            <person name="Andreopoulos B."/>
            <person name="LaButti K."/>
            <person name="Kuo A."/>
            <person name="Mondo S."/>
            <person name="Riley R."/>
            <person name="Otillar R."/>
            <person name="Haridas S."/>
            <person name="Lipzen A."/>
            <person name="Grimwood J."/>
            <person name="Schmutz J."/>
            <person name="Clum A."/>
            <person name="Reid I.D."/>
            <person name="Moisan M.C."/>
            <person name="Butler G."/>
            <person name="Nguyen T.T.M."/>
            <person name="Dewar K."/>
            <person name="Conant G."/>
            <person name="Drula E."/>
            <person name="Henrissat B."/>
            <person name="Hansel C."/>
            <person name="Singer S."/>
            <person name="Hutchinson M.I."/>
            <person name="de Vries R.P."/>
            <person name="Natvig D.O."/>
            <person name="Powell A.J."/>
            <person name="Tsang A."/>
            <person name="Grigoriev I.V."/>
        </authorList>
    </citation>
    <scope>NUCLEOTIDE SEQUENCE [LARGE SCALE GENOMIC DNA]</scope>
    <source>
        <strain evidence="2 3">CBS 494.80</strain>
    </source>
</reference>
<keyword evidence="1" id="KW-1133">Transmembrane helix</keyword>
<feature type="transmembrane region" description="Helical" evidence="1">
    <location>
        <begin position="260"/>
        <end position="279"/>
    </location>
</feature>
<keyword evidence="1" id="KW-0812">Transmembrane</keyword>
<feature type="transmembrane region" description="Helical" evidence="1">
    <location>
        <begin position="176"/>
        <end position="197"/>
    </location>
</feature>
<feature type="transmembrane region" description="Helical" evidence="1">
    <location>
        <begin position="231"/>
        <end position="248"/>
    </location>
</feature>
<feature type="transmembrane region" description="Helical" evidence="1">
    <location>
        <begin position="69"/>
        <end position="90"/>
    </location>
</feature>
<keyword evidence="3" id="KW-1185">Reference proteome</keyword>
<organism evidence="2 3">
    <name type="scientific">Oculimacula yallundae</name>
    <dbReference type="NCBI Taxonomy" id="86028"/>
    <lineage>
        <taxon>Eukaryota</taxon>
        <taxon>Fungi</taxon>
        <taxon>Dikarya</taxon>
        <taxon>Ascomycota</taxon>
        <taxon>Pezizomycotina</taxon>
        <taxon>Leotiomycetes</taxon>
        <taxon>Helotiales</taxon>
        <taxon>Ploettnerulaceae</taxon>
        <taxon>Oculimacula</taxon>
    </lineage>
</organism>
<accession>A0ABR4C6W9</accession>
<gene>
    <name evidence="2" type="ORF">VTL71DRAFT_4211</name>
</gene>
<sequence length="337" mass="37977">MATSTRKSGLKRSAFLNTMSSNFAHFHSVVMPILAISFAYLGAIVPRFYTPKPSQQPPKDYNISEVSTVWGKGAFLAWLLVVVSIQFDFLLGRRSALEETRWISMLCYSLGAFAMQLHYTRNHEFGPSYAAARYVADKSYESLAIIYFIASAKAFEKYLRESDAGILAPVGPRNRLFTHLTWPCYLFGALWTLTRLLHRADTVYKWPDQLKANQLQMASAKWNLWHIPPKYAPLLSISGVVLSTALLYRFVARGSKLRRLVYAIPAGVWFGFAILHVGICNAPTALALAPSKWADPEQIVALCAAGLIFLWGLLKPFYKEQGEGHRQILPPRRTRTL</sequence>
<keyword evidence="1" id="KW-0472">Membrane</keyword>
<feature type="transmembrane region" description="Helical" evidence="1">
    <location>
        <begin position="29"/>
        <end position="49"/>
    </location>
</feature>
<name>A0ABR4C6W9_9HELO</name>
<dbReference type="Proteomes" id="UP001595075">
    <property type="component" value="Unassembled WGS sequence"/>
</dbReference>
<feature type="transmembrane region" description="Helical" evidence="1">
    <location>
        <begin position="299"/>
        <end position="318"/>
    </location>
</feature>
<comment type="caution">
    <text evidence="2">The sequence shown here is derived from an EMBL/GenBank/DDBJ whole genome shotgun (WGS) entry which is preliminary data.</text>
</comment>
<proteinExistence type="predicted"/>
<evidence type="ECO:0000313" key="2">
    <source>
        <dbReference type="EMBL" id="KAL2065071.1"/>
    </source>
</evidence>
<evidence type="ECO:0000256" key="1">
    <source>
        <dbReference type="SAM" id="Phobius"/>
    </source>
</evidence>
<protein>
    <submittedName>
        <fullName evidence="2">Uncharacterized protein</fullName>
    </submittedName>
</protein>
<evidence type="ECO:0000313" key="3">
    <source>
        <dbReference type="Proteomes" id="UP001595075"/>
    </source>
</evidence>
<dbReference type="EMBL" id="JAZHXI010000013">
    <property type="protein sequence ID" value="KAL2065071.1"/>
    <property type="molecule type" value="Genomic_DNA"/>
</dbReference>